<name>A0A8H6XNL6_9AGAR</name>
<dbReference type="OrthoDB" id="4738875at2759"/>
<organism evidence="1 2">
    <name type="scientific">Mycena sanguinolenta</name>
    <dbReference type="NCBI Taxonomy" id="230812"/>
    <lineage>
        <taxon>Eukaryota</taxon>
        <taxon>Fungi</taxon>
        <taxon>Dikarya</taxon>
        <taxon>Basidiomycota</taxon>
        <taxon>Agaricomycotina</taxon>
        <taxon>Agaricomycetes</taxon>
        <taxon>Agaricomycetidae</taxon>
        <taxon>Agaricales</taxon>
        <taxon>Marasmiineae</taxon>
        <taxon>Mycenaceae</taxon>
        <taxon>Mycena</taxon>
    </lineage>
</organism>
<keyword evidence="2" id="KW-1185">Reference proteome</keyword>
<comment type="caution">
    <text evidence="1">The sequence shown here is derived from an EMBL/GenBank/DDBJ whole genome shotgun (WGS) entry which is preliminary data.</text>
</comment>
<dbReference type="EMBL" id="JACAZH010000021">
    <property type="protein sequence ID" value="KAF7344603.1"/>
    <property type="molecule type" value="Genomic_DNA"/>
</dbReference>
<dbReference type="InterPro" id="IPR016181">
    <property type="entry name" value="Acyl_CoA_acyltransferase"/>
</dbReference>
<evidence type="ECO:0000313" key="1">
    <source>
        <dbReference type="EMBL" id="KAF7344603.1"/>
    </source>
</evidence>
<dbReference type="InterPro" id="IPR052523">
    <property type="entry name" value="Trichothecene_AcTrans"/>
</dbReference>
<dbReference type="PANTHER" id="PTHR42791">
    <property type="entry name" value="GNAT FAMILY ACETYLTRANSFERASE"/>
    <property type="match status" value="1"/>
</dbReference>
<accession>A0A8H6XNL6</accession>
<dbReference type="PANTHER" id="PTHR42791:SF2">
    <property type="entry name" value="N-ACETYLTRANSFERASE DOMAIN-CONTAINING PROTEIN"/>
    <property type="match status" value="1"/>
</dbReference>
<evidence type="ECO:0000313" key="2">
    <source>
        <dbReference type="Proteomes" id="UP000623467"/>
    </source>
</evidence>
<reference evidence="1" key="1">
    <citation type="submission" date="2020-05" db="EMBL/GenBank/DDBJ databases">
        <title>Mycena genomes resolve the evolution of fungal bioluminescence.</title>
        <authorList>
            <person name="Tsai I.J."/>
        </authorList>
    </citation>
    <scope>NUCLEOTIDE SEQUENCE</scope>
    <source>
        <strain evidence="1">160909Yilan</strain>
    </source>
</reference>
<dbReference type="SUPFAM" id="SSF55729">
    <property type="entry name" value="Acyl-CoA N-acyltransferases (Nat)"/>
    <property type="match status" value="1"/>
</dbReference>
<protein>
    <submittedName>
        <fullName evidence="1">Putative gnat family protein</fullName>
    </submittedName>
</protein>
<gene>
    <name evidence="1" type="ORF">MSAN_01942500</name>
</gene>
<dbReference type="AlphaFoldDB" id="A0A8H6XNL6"/>
<sequence>MAERETVRIRQAELADIDGVTDLLIISMPEDREWWDYRFPYRREYPDDHRQLFRALVAAWISPEFEDWVVLVAECYDESSQRWEMASYAAWDISYLNFRKFGDGYKPARSLGDVLAEAGAATRRDTTPARAAAYAHACDEAHEKYLIPQHGTAQIHLQALGTHPSFTRRGLAKALCRWGMDCADRDGVVATLVASPMGRSVYPRFGFEELGVVQAMDEGGVHGPALCAMRQMIDKSFSSNS</sequence>
<proteinExistence type="predicted"/>
<dbReference type="Gene3D" id="3.40.630.30">
    <property type="match status" value="1"/>
</dbReference>
<dbReference type="Proteomes" id="UP000623467">
    <property type="component" value="Unassembled WGS sequence"/>
</dbReference>